<dbReference type="InParanoid" id="K1QUK5"/>
<dbReference type="PANTHER" id="PTHR45713">
    <property type="entry name" value="FTP DOMAIN-CONTAINING PROTEIN"/>
    <property type="match status" value="1"/>
</dbReference>
<dbReference type="PANTHER" id="PTHR45713:SF6">
    <property type="entry name" value="F5_8 TYPE C DOMAIN-CONTAINING PROTEIN"/>
    <property type="match status" value="1"/>
</dbReference>
<gene>
    <name evidence="1" type="ORF">CGI_10001932</name>
</gene>
<reference evidence="1" key="1">
    <citation type="journal article" date="2012" name="Nature">
        <title>The oyster genome reveals stress adaptation and complexity of shell formation.</title>
        <authorList>
            <person name="Zhang G."/>
            <person name="Fang X."/>
            <person name="Guo X."/>
            <person name="Li L."/>
            <person name="Luo R."/>
            <person name="Xu F."/>
            <person name="Yang P."/>
            <person name="Zhang L."/>
            <person name="Wang X."/>
            <person name="Qi H."/>
            <person name="Xiong Z."/>
            <person name="Que H."/>
            <person name="Xie Y."/>
            <person name="Holland P.W."/>
            <person name="Paps J."/>
            <person name="Zhu Y."/>
            <person name="Wu F."/>
            <person name="Chen Y."/>
            <person name="Wang J."/>
            <person name="Peng C."/>
            <person name="Meng J."/>
            <person name="Yang L."/>
            <person name="Liu J."/>
            <person name="Wen B."/>
            <person name="Zhang N."/>
            <person name="Huang Z."/>
            <person name="Zhu Q."/>
            <person name="Feng Y."/>
            <person name="Mount A."/>
            <person name="Hedgecock D."/>
            <person name="Xu Z."/>
            <person name="Liu Y."/>
            <person name="Domazet-Loso T."/>
            <person name="Du Y."/>
            <person name="Sun X."/>
            <person name="Zhang S."/>
            <person name="Liu B."/>
            <person name="Cheng P."/>
            <person name="Jiang X."/>
            <person name="Li J."/>
            <person name="Fan D."/>
            <person name="Wang W."/>
            <person name="Fu W."/>
            <person name="Wang T."/>
            <person name="Wang B."/>
            <person name="Zhang J."/>
            <person name="Peng Z."/>
            <person name="Li Y."/>
            <person name="Li N."/>
            <person name="Wang J."/>
            <person name="Chen M."/>
            <person name="He Y."/>
            <person name="Tan F."/>
            <person name="Song X."/>
            <person name="Zheng Q."/>
            <person name="Huang R."/>
            <person name="Yang H."/>
            <person name="Du X."/>
            <person name="Chen L."/>
            <person name="Yang M."/>
            <person name="Gaffney P.M."/>
            <person name="Wang S."/>
            <person name="Luo L."/>
            <person name="She Z."/>
            <person name="Ming Y."/>
            <person name="Huang W."/>
            <person name="Zhang S."/>
            <person name="Huang B."/>
            <person name="Zhang Y."/>
            <person name="Qu T."/>
            <person name="Ni P."/>
            <person name="Miao G."/>
            <person name="Wang J."/>
            <person name="Wang Q."/>
            <person name="Steinberg C.E."/>
            <person name="Wang H."/>
            <person name="Li N."/>
            <person name="Qian L."/>
            <person name="Zhang G."/>
            <person name="Li Y."/>
            <person name="Yang H."/>
            <person name="Liu X."/>
            <person name="Wang J."/>
            <person name="Yin Y."/>
            <person name="Wang J."/>
        </authorList>
    </citation>
    <scope>NUCLEOTIDE SEQUENCE [LARGE SCALE GENOMIC DNA]</scope>
    <source>
        <strain evidence="1">05x7-T-G4-1.051#20</strain>
    </source>
</reference>
<dbReference type="Gene3D" id="2.60.120.260">
    <property type="entry name" value="Galactose-binding domain-like"/>
    <property type="match status" value="1"/>
</dbReference>
<sequence>MTWETQEMTGKKQGILIRTGDRAFLNASNAVDGLKTDLSFAGRQCTQSENFVYEAEWRVDLGAVLGIHHITIYYRTDNVKWGPNHGYVGRFLGFSVYVSNTTIKEDGDQCFQDNQIYTKDTIPAVLTLNCTHHGRYVIYYNKRTLSSNPPDYSQFAYNELCEFEVYECRNKKHGAGCSENCGHCLNGEQCNHVNGTCHNGCEAGYYKPRCKKACDPEEDCICLQGRCIEHRTYEKMTSNETVDSSGLSTYLSVVCLALETVHTKNMPLHIELTERQKHHMQVMKKYYYKSKES</sequence>
<evidence type="ECO:0008006" key="2">
    <source>
        <dbReference type="Google" id="ProtNLM"/>
    </source>
</evidence>
<organism evidence="1">
    <name type="scientific">Magallana gigas</name>
    <name type="common">Pacific oyster</name>
    <name type="synonym">Crassostrea gigas</name>
    <dbReference type="NCBI Taxonomy" id="29159"/>
    <lineage>
        <taxon>Eukaryota</taxon>
        <taxon>Metazoa</taxon>
        <taxon>Spiralia</taxon>
        <taxon>Lophotrochozoa</taxon>
        <taxon>Mollusca</taxon>
        <taxon>Bivalvia</taxon>
        <taxon>Autobranchia</taxon>
        <taxon>Pteriomorphia</taxon>
        <taxon>Ostreida</taxon>
        <taxon>Ostreoidea</taxon>
        <taxon>Ostreidae</taxon>
        <taxon>Magallana</taxon>
    </lineage>
</organism>
<dbReference type="HOGENOM" id="CLU_950764_0_0_1"/>
<evidence type="ECO:0000313" key="1">
    <source>
        <dbReference type="EMBL" id="EKC32585.1"/>
    </source>
</evidence>
<name>K1QUK5_MAGGI</name>
<dbReference type="AlphaFoldDB" id="K1QUK5"/>
<dbReference type="InterPro" id="IPR051941">
    <property type="entry name" value="BG_Antigen-Binding_Lectin"/>
</dbReference>
<dbReference type="SUPFAM" id="SSF49785">
    <property type="entry name" value="Galactose-binding domain-like"/>
    <property type="match status" value="1"/>
</dbReference>
<proteinExistence type="predicted"/>
<dbReference type="EMBL" id="JH817394">
    <property type="protein sequence ID" value="EKC32585.1"/>
    <property type="molecule type" value="Genomic_DNA"/>
</dbReference>
<accession>K1QUK5</accession>
<protein>
    <recommendedName>
        <fullName evidence="2">Scavenger receptor class F member 2</fullName>
    </recommendedName>
</protein>
<dbReference type="InterPro" id="IPR008979">
    <property type="entry name" value="Galactose-bd-like_sf"/>
</dbReference>